<proteinExistence type="predicted"/>
<evidence type="ECO:0000313" key="3">
    <source>
        <dbReference type="Proteomes" id="UP000255355"/>
    </source>
</evidence>
<comment type="caution">
    <text evidence="2">The sequence shown here is derived from an EMBL/GenBank/DDBJ whole genome shotgun (WGS) entry which is preliminary data.</text>
</comment>
<feature type="region of interest" description="Disordered" evidence="1">
    <location>
        <begin position="14"/>
        <end position="140"/>
    </location>
</feature>
<reference evidence="2 3" key="1">
    <citation type="submission" date="2018-07" db="EMBL/GenBank/DDBJ databases">
        <title>Genomic Encyclopedia of Type Strains, Phase IV (KMG-IV): sequencing the most valuable type-strain genomes for metagenomic binning, comparative biology and taxonomic classification.</title>
        <authorList>
            <person name="Goeker M."/>
        </authorList>
    </citation>
    <scope>NUCLEOTIDE SEQUENCE [LARGE SCALE GENOMIC DNA]</scope>
    <source>
        <strain evidence="2 3">DSM 44952</strain>
    </source>
</reference>
<dbReference type="EMBL" id="QQAZ01000023">
    <property type="protein sequence ID" value="RDI42911.1"/>
    <property type="molecule type" value="Genomic_DNA"/>
</dbReference>
<accession>A0A370GGX5</accession>
<organism evidence="2 3">
    <name type="scientific">Nocardia mexicana</name>
    <dbReference type="NCBI Taxonomy" id="279262"/>
    <lineage>
        <taxon>Bacteria</taxon>
        <taxon>Bacillati</taxon>
        <taxon>Actinomycetota</taxon>
        <taxon>Actinomycetes</taxon>
        <taxon>Mycobacteriales</taxon>
        <taxon>Nocardiaceae</taxon>
        <taxon>Nocardia</taxon>
    </lineage>
</organism>
<keyword evidence="3" id="KW-1185">Reference proteome</keyword>
<feature type="compositionally biased region" description="Basic and acidic residues" evidence="1">
    <location>
        <begin position="131"/>
        <end position="140"/>
    </location>
</feature>
<name>A0A370GGX5_9NOCA</name>
<dbReference type="RefSeq" id="WP_211339585.1">
    <property type="nucleotide sequence ID" value="NZ_QQAZ01000023.1"/>
</dbReference>
<sequence length="140" mass="13079">MTFGLSLAFLNGPAAVGHDAEPKSSDSQAVQGELRLASGSEGAASQSVPPGRAAAPPYAPVPPAGAAPAPVPGAAPAPAPIVPPPPAVGSGMGPGGLYPGVTTPAPVPLPPAATPGGPGVVPSPSSQGKGDGPDTGHIDN</sequence>
<dbReference type="AlphaFoldDB" id="A0A370GGX5"/>
<protein>
    <submittedName>
        <fullName evidence="2">Uncharacterized protein</fullName>
    </submittedName>
</protein>
<dbReference type="Proteomes" id="UP000255355">
    <property type="component" value="Unassembled WGS sequence"/>
</dbReference>
<evidence type="ECO:0000256" key="1">
    <source>
        <dbReference type="SAM" id="MobiDB-lite"/>
    </source>
</evidence>
<gene>
    <name evidence="2" type="ORF">DFR68_12344</name>
</gene>
<feature type="compositionally biased region" description="Pro residues" evidence="1">
    <location>
        <begin position="57"/>
        <end position="87"/>
    </location>
</feature>
<evidence type="ECO:0000313" key="2">
    <source>
        <dbReference type="EMBL" id="RDI42911.1"/>
    </source>
</evidence>